<evidence type="ECO:0000256" key="3">
    <source>
        <dbReference type="ARBA" id="ARBA00022842"/>
    </source>
</evidence>
<dbReference type="Pfam" id="PF08282">
    <property type="entry name" value="Hydrolase_3"/>
    <property type="match status" value="1"/>
</dbReference>
<keyword evidence="3" id="KW-0460">Magnesium</keyword>
<dbReference type="NCBIfam" id="TIGR01486">
    <property type="entry name" value="HAD-SF-IIB-MPGP"/>
    <property type="match status" value="1"/>
</dbReference>
<keyword evidence="2 4" id="KW-0378">Hydrolase</keyword>
<evidence type="ECO:0000313" key="5">
    <source>
        <dbReference type="Proteomes" id="UP000703590"/>
    </source>
</evidence>
<dbReference type="SFLD" id="SFLDS00003">
    <property type="entry name" value="Haloacid_Dehalogenase"/>
    <property type="match status" value="1"/>
</dbReference>
<dbReference type="InterPro" id="IPR006381">
    <property type="entry name" value="HAD-SF-IIB-MPGP"/>
</dbReference>
<dbReference type="Gene3D" id="3.30.980.20">
    <property type="entry name" value="Putative mannosyl-3-phosphoglycerate phosphatase, domain 2"/>
    <property type="match status" value="1"/>
</dbReference>
<dbReference type="InterPro" id="IPR006379">
    <property type="entry name" value="HAD-SF_hydro_IIB"/>
</dbReference>
<dbReference type="Gene3D" id="3.40.50.1000">
    <property type="entry name" value="HAD superfamily/HAD-like"/>
    <property type="match status" value="1"/>
</dbReference>
<evidence type="ECO:0000256" key="1">
    <source>
        <dbReference type="ARBA" id="ARBA00022723"/>
    </source>
</evidence>
<dbReference type="InterPro" id="IPR023214">
    <property type="entry name" value="HAD_sf"/>
</dbReference>
<name>A0ABS2WUR0_9BACT</name>
<gene>
    <name evidence="4" type="ORF">JWV37_11390</name>
</gene>
<reference evidence="5" key="2">
    <citation type="submission" date="2021-02" db="EMBL/GenBank/DDBJ databases">
        <title>Sulfurospirillum tamanensis sp. nov.</title>
        <authorList>
            <person name="Merkel A.Y."/>
        </authorList>
    </citation>
    <scope>NUCLEOTIDE SEQUENCE [LARGE SCALE GENOMIC DNA]</scope>
    <source>
        <strain evidence="5">T05b</strain>
    </source>
</reference>
<dbReference type="GO" id="GO:0016787">
    <property type="term" value="F:hydrolase activity"/>
    <property type="evidence" value="ECO:0007669"/>
    <property type="project" value="UniProtKB-KW"/>
</dbReference>
<dbReference type="RefSeq" id="WP_205459948.1">
    <property type="nucleotide sequence ID" value="NZ_JAFHKK010000035.1"/>
</dbReference>
<dbReference type="PANTHER" id="PTHR10000:SF8">
    <property type="entry name" value="HAD SUPERFAMILY HYDROLASE-LIKE, TYPE 3"/>
    <property type="match status" value="1"/>
</dbReference>
<dbReference type="NCBIfam" id="TIGR01484">
    <property type="entry name" value="HAD-SF-IIB"/>
    <property type="match status" value="1"/>
</dbReference>
<dbReference type="PANTHER" id="PTHR10000">
    <property type="entry name" value="PHOSPHOSERINE PHOSPHATASE"/>
    <property type="match status" value="1"/>
</dbReference>
<dbReference type="EMBL" id="JAFHKK010000035">
    <property type="protein sequence ID" value="MBN2965386.1"/>
    <property type="molecule type" value="Genomic_DNA"/>
</dbReference>
<proteinExistence type="predicted"/>
<comment type="caution">
    <text evidence="4">The sequence shown here is derived from an EMBL/GenBank/DDBJ whole genome shotgun (WGS) entry which is preliminary data.</text>
</comment>
<organism evidence="4 5">
    <name type="scientific">Sulfurospirillum tamanense</name>
    <dbReference type="NCBI Taxonomy" id="2813362"/>
    <lineage>
        <taxon>Bacteria</taxon>
        <taxon>Pseudomonadati</taxon>
        <taxon>Campylobacterota</taxon>
        <taxon>Epsilonproteobacteria</taxon>
        <taxon>Campylobacterales</taxon>
        <taxon>Sulfurospirillaceae</taxon>
        <taxon>Sulfurospirillum</taxon>
    </lineage>
</organism>
<keyword evidence="1" id="KW-0479">Metal-binding</keyword>
<keyword evidence="5" id="KW-1185">Reference proteome</keyword>
<protein>
    <submittedName>
        <fullName evidence="4">HAD-IIB family hydrolase</fullName>
    </submittedName>
</protein>
<reference evidence="4 5" key="3">
    <citation type="submission" date="2021-02" db="EMBL/GenBank/DDBJ databases">
        <authorList>
            <person name="Merkel A.Y."/>
        </authorList>
    </citation>
    <scope>NUCLEOTIDE SEQUENCE [LARGE SCALE GENOMIC DNA]</scope>
    <source>
        <strain evidence="4 5">T05b</strain>
    </source>
</reference>
<evidence type="ECO:0000256" key="2">
    <source>
        <dbReference type="ARBA" id="ARBA00022801"/>
    </source>
</evidence>
<reference evidence="4 5" key="1">
    <citation type="submission" date="2021-02" db="EMBL/GenBank/DDBJ databases">
        <title>Sulfurospirillum tamanensis sp. nov.</title>
        <authorList>
            <person name="Frolova A."/>
            <person name="Merkel A."/>
            <person name="Slobodkin A."/>
        </authorList>
    </citation>
    <scope>NUCLEOTIDE SEQUENCE [LARGE SCALE GENOMIC DNA]</scope>
    <source>
        <strain evidence="4 5">T05b</strain>
    </source>
</reference>
<accession>A0ABS2WUR0</accession>
<evidence type="ECO:0000313" key="4">
    <source>
        <dbReference type="EMBL" id="MBN2965386.1"/>
    </source>
</evidence>
<dbReference type="SUPFAM" id="SSF56784">
    <property type="entry name" value="HAD-like"/>
    <property type="match status" value="1"/>
</dbReference>
<dbReference type="InterPro" id="IPR036412">
    <property type="entry name" value="HAD-like_sf"/>
</dbReference>
<sequence>MKTLIFSDMDGTLLDHETYDFSPASSLILTLQTQHIPLILTTSKTKAEVLWWQEKLGIRAPFIPENGSAIYVPVGYDALTLPTYPANEGWHCIALGKPYAFITAYLSTVADKYGIQGFKSMDIAAIARHTGLGEVQAQLAKEREFSEPFLMEEPDLVAILREEARLYGLTIVEGGRFFHCLGHGADKGAALQLLTSLYRRHGHEVRTIALGDSPNDLPMLRVAHTPILLPNPSRAPFLCENCTPLHAPHPGPLGWASALKEVLCL</sequence>
<dbReference type="SFLD" id="SFLDG01140">
    <property type="entry name" value="C2.B:_Phosphomannomutase_and_P"/>
    <property type="match status" value="1"/>
</dbReference>
<dbReference type="SFLD" id="SFLDG01142">
    <property type="entry name" value="C2.B.2:_Mannosyl-3-phosphoglyc"/>
    <property type="match status" value="1"/>
</dbReference>
<dbReference type="Proteomes" id="UP000703590">
    <property type="component" value="Unassembled WGS sequence"/>
</dbReference>